<reference evidence="2 8" key="1">
    <citation type="journal article" date="2017" name="J. Infect. Dis.">
        <title>An Analysis of the Epidemic of Klebsiella pneumoniae Carbapenemase-Producing K. pneumoniae: Convergence of Two Evolutionary Mechanisms Creates the Perfect Storm.</title>
        <authorList>
            <person name="Rojas L.J."/>
            <person name="Weinstock G.M."/>
            <person name="De La Cadena E."/>
            <person name="Diaz L."/>
            <person name="Rios R."/>
            <person name="Hanson B.M."/>
            <person name="Brown J.S."/>
            <person name="Vats P."/>
            <person name="Phillips D.S."/>
            <person name="Nguyen H."/>
            <person name="Hujer K.M."/>
            <person name="Correa A."/>
            <person name="Adams M.D."/>
            <person name="Perez F."/>
            <person name="Sodergren E."/>
            <person name="Narechania A."/>
            <person name="Planet P.J."/>
            <person name="Villegas M.V."/>
            <person name="Bonomo R.A."/>
            <person name="Arias C.A."/>
        </authorList>
    </citation>
    <scope>NUCLEOTIDE SEQUENCE [LARGE SCALE GENOMIC DNA]</scope>
    <source>
        <strain evidence="2 8">COL-Kpn30</strain>
    </source>
</reference>
<proteinExistence type="predicted"/>
<reference evidence="1 7" key="2">
    <citation type="submission" date="2017-03" db="EMBL/GenBank/DDBJ databases">
        <authorList>
            <person name="Fouts D."/>
            <person name="Stalin M.J."/>
            <person name="Chen L."/>
            <person name="Wright M."/>
            <person name="Sutton G."/>
            <person name="Nguyen K."/>
            <person name="Vanduin D."/>
            <person name="Rojas L."/>
            <person name="Hujer A."/>
            <person name="Hujer K."/>
            <person name="Bonomo R."/>
            <person name="Kreiswirth B."/>
            <person name="Adams M."/>
        </authorList>
    </citation>
    <scope>NUCLEOTIDE SEQUENCE [LARGE SCALE GENOMIC DNA]</scope>
    <source>
        <strain evidence="1 7">39383</strain>
    </source>
</reference>
<evidence type="ECO:0000313" key="10">
    <source>
        <dbReference type="Proteomes" id="UP000275975"/>
    </source>
</evidence>
<protein>
    <submittedName>
        <fullName evidence="5">Uncharacterized protein</fullName>
    </submittedName>
</protein>
<name>A0A1L5DXW1_KLEPN</name>
<dbReference type="Proteomes" id="UP000234439">
    <property type="component" value="Unassembled WGS sequence"/>
</dbReference>
<evidence type="ECO:0000313" key="1">
    <source>
        <dbReference type="EMBL" id="OVF76915.1"/>
    </source>
</evidence>
<reference evidence="4" key="5">
    <citation type="submission" date="2018-07" db="EMBL/GenBank/DDBJ databases">
        <authorList>
            <person name="Martins R.C."/>
            <person name="Perdigao-Neto L.V."/>
            <person name="Costa S.F."/>
            <person name="Levin A.S.S."/>
        </authorList>
    </citation>
    <scope>NUCLEOTIDE SEQUENCE</scope>
    <source>
        <strain evidence="4">BC_5001</strain>
    </source>
</reference>
<evidence type="ECO:0000313" key="5">
    <source>
        <dbReference type="EMBL" id="RDT91328.1"/>
    </source>
</evidence>
<evidence type="ECO:0000313" key="7">
    <source>
        <dbReference type="Proteomes" id="UP000196447"/>
    </source>
</evidence>
<reference evidence="6" key="7">
    <citation type="submission" date="2018-10" db="EMBL/GenBank/DDBJ databases">
        <authorList>
            <person name="Fan Y."/>
            <person name="Timp W."/>
            <person name="Bergman Y."/>
            <person name="Tamma P."/>
            <person name="Simner P."/>
        </authorList>
    </citation>
    <scope>NUCLEOTIDE SEQUENCE</scope>
    <source>
        <strain evidence="6">KLPN_104</strain>
    </source>
</reference>
<dbReference type="EMBL" id="QRCF01000013">
    <property type="protein sequence ID" value="RDT91328.1"/>
    <property type="molecule type" value="Genomic_DNA"/>
</dbReference>
<dbReference type="EMBL" id="NDBK01000022">
    <property type="protein sequence ID" value="OVF76915.1"/>
    <property type="molecule type" value="Genomic_DNA"/>
</dbReference>
<reference evidence="6 10" key="8">
    <citation type="journal article" date="2019" name="Antimicrob. Agents Chemother.">
        <title>Applying Rapid Whole Genome Sequencing to Predict Phenotypic Antimicrobial Susceptibility Testing Results Among Carbapenem-Resistant Klebsiella pneumoniae Clinical Isolates.</title>
        <authorList>
            <person name="Tamma P.D."/>
            <person name="Fan Y."/>
            <person name="Bergman Y."/>
            <person name="Pertea G."/>
            <person name="Kazmi A."/>
            <person name="Lewis S."/>
            <person name="Carroll K.C."/>
            <person name="Schatz M.C."/>
            <person name="Timp W."/>
            <person name="Simner P.J."/>
        </authorList>
    </citation>
    <scope>NUCLEOTIDE SEQUENCE [LARGE SCALE GENOMIC DNA]</scope>
    <source>
        <strain evidence="6 10">KLPN_104</strain>
    </source>
</reference>
<gene>
    <name evidence="1" type="ORF">B5L96_04465</name>
    <name evidence="2" type="ORF">B6I68_07740</name>
    <name evidence="3" type="ORF">CP554_10015</name>
    <name evidence="4" type="ORF">DM078_09665</name>
    <name evidence="5" type="ORF">DW286_14155</name>
    <name evidence="6" type="ORF">EAO17_23600</name>
</gene>
<sequence>MCPFQAISFLSLHASFPSFFDLVEKKTVVANCAATGYEYREKKATSMRKIHASVIFVTYIRVHFLFARRSRR</sequence>
<dbReference type="EMBL" id="RDAM01000001">
    <property type="protein sequence ID" value="RRF08950.1"/>
    <property type="molecule type" value="Genomic_DNA"/>
</dbReference>
<evidence type="ECO:0000313" key="8">
    <source>
        <dbReference type="Proteomes" id="UP000234439"/>
    </source>
</evidence>
<dbReference type="Proteomes" id="UP000254657">
    <property type="component" value="Unassembled WGS sequence"/>
</dbReference>
<reference evidence="4" key="6">
    <citation type="submission" date="2018-08" db="EMBL/GenBank/DDBJ databases">
        <title>Klebsiella pneumoniae genome sequencing and assembly.</title>
        <authorList>
            <person name="Martins R.C.R."/>
            <person name="Perdigao-Neto L.V."/>
            <person name="Costa S.F."/>
            <person name="Levin A.S.S."/>
        </authorList>
    </citation>
    <scope>NUCLEOTIDE SEQUENCE</scope>
    <source>
        <strain evidence="4">BC_5001</strain>
    </source>
</reference>
<dbReference type="EMBL" id="QOHW01000005">
    <property type="protein sequence ID" value="RBZ24162.1"/>
    <property type="molecule type" value="Genomic_DNA"/>
</dbReference>
<evidence type="ECO:0000313" key="6">
    <source>
        <dbReference type="EMBL" id="RRF08950.1"/>
    </source>
</evidence>
<evidence type="ECO:0000313" key="9">
    <source>
        <dbReference type="Proteomes" id="UP000245817"/>
    </source>
</evidence>
<reference evidence="3 9" key="3">
    <citation type="submission" date="2017-09" db="EMBL/GenBank/DDBJ databases">
        <title>Molecular Epidemiology of Livestock-Associated Methicillin Resistant Staphylococcus aureus (LA-MRSA) and Extended-Spectrum Beta-Lactamase (ESBL)-Producing Enterobacteriaceae in Pigs and Exposed Workers in Cameroon and South Africa.</title>
        <authorList>
            <person name="Founou L."/>
            <person name="Founou R.C."/>
            <person name="Allam M."/>
            <person name="Ismail A."/>
            <person name="Essack S.Y."/>
        </authorList>
    </citation>
    <scope>NUCLEOTIDE SEQUENCE [LARGE SCALE GENOMIC DNA]</scope>
    <source>
        <strain evidence="3 9">HH516E4IA</strain>
    </source>
</reference>
<accession>A0A1L5DXW1</accession>
<dbReference type="Proteomes" id="UP000275975">
    <property type="component" value="Unassembled WGS sequence"/>
</dbReference>
<evidence type="ECO:0000313" key="3">
    <source>
        <dbReference type="EMBL" id="PVU62944.1"/>
    </source>
</evidence>
<dbReference type="Proteomes" id="UP000245817">
    <property type="component" value="Unassembled WGS sequence"/>
</dbReference>
<evidence type="ECO:0000313" key="4">
    <source>
        <dbReference type="EMBL" id="RBZ24162.1"/>
    </source>
</evidence>
<dbReference type="EMBL" id="NCMJ01000038">
    <property type="protein sequence ID" value="PLE28325.1"/>
    <property type="molecule type" value="Genomic_DNA"/>
</dbReference>
<dbReference type="Proteomes" id="UP000253559">
    <property type="component" value="Unassembled WGS sequence"/>
</dbReference>
<comment type="caution">
    <text evidence="5">The sequence shown here is derived from an EMBL/GenBank/DDBJ whole genome shotgun (WGS) entry which is preliminary data.</text>
</comment>
<dbReference type="Proteomes" id="UP000196447">
    <property type="component" value="Unassembled WGS sequence"/>
</dbReference>
<dbReference type="AlphaFoldDB" id="A0A1L5DXW1"/>
<organism evidence="5">
    <name type="scientific">Klebsiella pneumoniae</name>
    <dbReference type="NCBI Taxonomy" id="573"/>
    <lineage>
        <taxon>Bacteria</taxon>
        <taxon>Pseudomonadati</taxon>
        <taxon>Pseudomonadota</taxon>
        <taxon>Gammaproteobacteria</taxon>
        <taxon>Enterobacterales</taxon>
        <taxon>Enterobacteriaceae</taxon>
        <taxon>Klebsiella/Raoultella group</taxon>
        <taxon>Klebsiella</taxon>
        <taxon>Klebsiella pneumoniae complex</taxon>
    </lineage>
</organism>
<evidence type="ECO:0000313" key="2">
    <source>
        <dbReference type="EMBL" id="PLE28325.1"/>
    </source>
</evidence>
<dbReference type="EMBL" id="PCFF01000007">
    <property type="protein sequence ID" value="PVU62944.1"/>
    <property type="molecule type" value="Genomic_DNA"/>
</dbReference>
<reference evidence="5" key="4">
    <citation type="submission" date="2018-07" db="EMBL/GenBank/DDBJ databases">
        <title>Draft genome sequence of Klebsiella pneumoniae K293.</title>
        <authorList>
            <person name="He F."/>
        </authorList>
    </citation>
    <scope>NUCLEOTIDE SEQUENCE</scope>
    <source>
        <strain evidence="5">K293</strain>
    </source>
</reference>